<dbReference type="GO" id="GO:0015293">
    <property type="term" value="F:symporter activity"/>
    <property type="evidence" value="ECO:0007669"/>
    <property type="project" value="UniProtKB-KW"/>
</dbReference>
<dbReference type="SUPFAM" id="SSF161070">
    <property type="entry name" value="SNF-like"/>
    <property type="match status" value="1"/>
</dbReference>
<dbReference type="Pfam" id="PF00209">
    <property type="entry name" value="SNF"/>
    <property type="match status" value="1"/>
</dbReference>
<dbReference type="EMBL" id="JAWJWE010000037">
    <property type="protein sequence ID" value="KAK6626192.1"/>
    <property type="molecule type" value="Genomic_DNA"/>
</dbReference>
<feature type="binding site" evidence="8">
    <location>
        <position position="57"/>
    </location>
    <ligand>
        <name>Na(+)</name>
        <dbReference type="ChEBI" id="CHEBI:29101"/>
        <label>1</label>
    </ligand>
</feature>
<evidence type="ECO:0000256" key="8">
    <source>
        <dbReference type="PIRSR" id="PIRSR600175-1"/>
    </source>
</evidence>
<dbReference type="GO" id="GO:0005886">
    <property type="term" value="C:plasma membrane"/>
    <property type="evidence" value="ECO:0007669"/>
    <property type="project" value="TreeGrafter"/>
</dbReference>
<dbReference type="GO" id="GO:0046872">
    <property type="term" value="F:metal ion binding"/>
    <property type="evidence" value="ECO:0007669"/>
    <property type="project" value="UniProtKB-KW"/>
</dbReference>
<dbReference type="InterPro" id="IPR000175">
    <property type="entry name" value="Na/ntran_symport"/>
</dbReference>
<sequence length="208" mass="23393">MPQTVSTIGLKPDLEVVWKPEGVQGPHEKSLEKEEQTQRGGWSNKLDFLFSCISVSVGLGNVWRFPYLCYKNGGGAFLITYFIAMIFCGIPIFFQEVAIGQYLGCGGMTLIGNICPLLQGTGYATMTIVFLLDVYYCIIIAWTLFYLLNTFTALPDLPWRSCGNWWNSQNCYDALNGNNTTTLIQRNESFVNEIASKNTSTPVEEYWV</sequence>
<keyword evidence="4 10" id="KW-0812">Transmembrane</keyword>
<evidence type="ECO:0000256" key="10">
    <source>
        <dbReference type="RuleBase" id="RU003732"/>
    </source>
</evidence>
<dbReference type="GO" id="GO:0006865">
    <property type="term" value="P:amino acid transport"/>
    <property type="evidence" value="ECO:0007669"/>
    <property type="project" value="TreeGrafter"/>
</dbReference>
<evidence type="ECO:0000256" key="4">
    <source>
        <dbReference type="ARBA" id="ARBA00022692"/>
    </source>
</evidence>
<evidence type="ECO:0000256" key="3">
    <source>
        <dbReference type="ARBA" id="ARBA00022448"/>
    </source>
</evidence>
<keyword evidence="8" id="KW-0479">Metal-binding</keyword>
<dbReference type="AlphaFoldDB" id="A0AAN8NS66"/>
<keyword evidence="6 11" id="KW-1133">Transmembrane helix</keyword>
<feature type="transmembrane region" description="Helical" evidence="11">
    <location>
        <begin position="99"/>
        <end position="118"/>
    </location>
</feature>
<gene>
    <name evidence="12" type="ORF">RUM43_006498</name>
</gene>
<reference evidence="12 13" key="1">
    <citation type="submission" date="2023-10" db="EMBL/GenBank/DDBJ databases">
        <title>Genomes of two closely related lineages of the louse Polyplax serrata with different host specificities.</title>
        <authorList>
            <person name="Martinu J."/>
            <person name="Tarabai H."/>
            <person name="Stefka J."/>
            <person name="Hypsa V."/>
        </authorList>
    </citation>
    <scope>NUCLEOTIDE SEQUENCE [LARGE SCALE GENOMIC DNA]</scope>
    <source>
        <strain evidence="12">HR10_N</strain>
    </source>
</reference>
<dbReference type="Proteomes" id="UP001372834">
    <property type="component" value="Unassembled WGS sequence"/>
</dbReference>
<evidence type="ECO:0000256" key="6">
    <source>
        <dbReference type="ARBA" id="ARBA00022989"/>
    </source>
</evidence>
<dbReference type="GO" id="GO:0035725">
    <property type="term" value="P:sodium ion transmembrane transport"/>
    <property type="evidence" value="ECO:0007669"/>
    <property type="project" value="TreeGrafter"/>
</dbReference>
<evidence type="ECO:0000313" key="12">
    <source>
        <dbReference type="EMBL" id="KAK6626192.1"/>
    </source>
</evidence>
<evidence type="ECO:0000256" key="9">
    <source>
        <dbReference type="PIRSR" id="PIRSR600175-2"/>
    </source>
</evidence>
<keyword evidence="3 10" id="KW-0813">Transport</keyword>
<dbReference type="PROSITE" id="PS00610">
    <property type="entry name" value="NA_NEUROTRAN_SYMP_1"/>
    <property type="match status" value="1"/>
</dbReference>
<evidence type="ECO:0000256" key="11">
    <source>
        <dbReference type="SAM" id="Phobius"/>
    </source>
</evidence>
<evidence type="ECO:0000313" key="13">
    <source>
        <dbReference type="Proteomes" id="UP001372834"/>
    </source>
</evidence>
<feature type="transmembrane region" description="Helical" evidence="11">
    <location>
        <begin position="130"/>
        <end position="148"/>
    </location>
</feature>
<evidence type="ECO:0000256" key="2">
    <source>
        <dbReference type="ARBA" id="ARBA00006459"/>
    </source>
</evidence>
<dbReference type="InterPro" id="IPR037272">
    <property type="entry name" value="SNS_sf"/>
</dbReference>
<evidence type="ECO:0000256" key="1">
    <source>
        <dbReference type="ARBA" id="ARBA00004141"/>
    </source>
</evidence>
<evidence type="ECO:0000256" key="7">
    <source>
        <dbReference type="ARBA" id="ARBA00023136"/>
    </source>
</evidence>
<keyword evidence="8" id="KW-0915">Sodium</keyword>
<dbReference type="PANTHER" id="PTHR11616">
    <property type="entry name" value="SODIUM/CHLORIDE DEPENDENT TRANSPORTER"/>
    <property type="match status" value="1"/>
</dbReference>
<feature type="binding site" evidence="8">
    <location>
        <position position="61"/>
    </location>
    <ligand>
        <name>Na(+)</name>
        <dbReference type="ChEBI" id="CHEBI:29101"/>
        <label>1</label>
    </ligand>
</feature>
<proteinExistence type="inferred from homology"/>
<protein>
    <recommendedName>
        <fullName evidence="10">Transporter</fullName>
    </recommendedName>
</protein>
<dbReference type="PROSITE" id="PS50267">
    <property type="entry name" value="NA_NEUROTRAN_SYMP_3"/>
    <property type="match status" value="1"/>
</dbReference>
<dbReference type="PRINTS" id="PR00176">
    <property type="entry name" value="NANEUSMPORT"/>
</dbReference>
<keyword evidence="9" id="KW-1015">Disulfide bond</keyword>
<keyword evidence="5 10" id="KW-0769">Symport</keyword>
<comment type="caution">
    <text evidence="12">The sequence shown here is derived from an EMBL/GenBank/DDBJ whole genome shotgun (WGS) entry which is preliminary data.</text>
</comment>
<feature type="transmembrane region" description="Helical" evidence="11">
    <location>
        <begin position="74"/>
        <end position="93"/>
    </location>
</feature>
<feature type="disulfide bond" evidence="9">
    <location>
        <begin position="162"/>
        <end position="171"/>
    </location>
</feature>
<dbReference type="PANTHER" id="PTHR11616:SF254">
    <property type="entry name" value="TRANSPORTER"/>
    <property type="match status" value="1"/>
</dbReference>
<comment type="subcellular location">
    <subcellularLocation>
        <location evidence="1">Membrane</location>
        <topology evidence="1">Multi-pass membrane protein</topology>
    </subcellularLocation>
</comment>
<keyword evidence="7 11" id="KW-0472">Membrane</keyword>
<evidence type="ECO:0000256" key="5">
    <source>
        <dbReference type="ARBA" id="ARBA00022847"/>
    </source>
</evidence>
<organism evidence="12 13">
    <name type="scientific">Polyplax serrata</name>
    <name type="common">Common mouse louse</name>
    <dbReference type="NCBI Taxonomy" id="468196"/>
    <lineage>
        <taxon>Eukaryota</taxon>
        <taxon>Metazoa</taxon>
        <taxon>Ecdysozoa</taxon>
        <taxon>Arthropoda</taxon>
        <taxon>Hexapoda</taxon>
        <taxon>Insecta</taxon>
        <taxon>Pterygota</taxon>
        <taxon>Neoptera</taxon>
        <taxon>Paraneoptera</taxon>
        <taxon>Psocodea</taxon>
        <taxon>Troctomorpha</taxon>
        <taxon>Phthiraptera</taxon>
        <taxon>Anoplura</taxon>
        <taxon>Polyplacidae</taxon>
        <taxon>Polyplax</taxon>
    </lineage>
</organism>
<name>A0AAN8NS66_POLSC</name>
<accession>A0AAN8NS66</accession>
<comment type="similarity">
    <text evidence="2 10">Belongs to the sodium:neurotransmitter symporter (SNF) (TC 2.A.22) family.</text>
</comment>